<dbReference type="Gene3D" id="6.10.280.50">
    <property type="match status" value="1"/>
</dbReference>
<comment type="caution">
    <text evidence="1">The sequence shown here is derived from an EMBL/GenBank/DDBJ whole genome shotgun (WGS) entry which is preliminary data.</text>
</comment>
<protein>
    <recommendedName>
        <fullName evidence="3">DUF465 domain-containing protein</fullName>
    </recommendedName>
</protein>
<evidence type="ECO:0008006" key="3">
    <source>
        <dbReference type="Google" id="ProtNLM"/>
    </source>
</evidence>
<dbReference type="InterPro" id="IPR007420">
    <property type="entry name" value="DUF465"/>
</dbReference>
<gene>
    <name evidence="1" type="ORF">GCM10010964_35740</name>
</gene>
<dbReference type="Proteomes" id="UP000597507">
    <property type="component" value="Unassembled WGS sequence"/>
</dbReference>
<dbReference type="InterPro" id="IPR038444">
    <property type="entry name" value="DUF465_sf"/>
</dbReference>
<dbReference type="Pfam" id="PF04325">
    <property type="entry name" value="DUF465"/>
    <property type="match status" value="1"/>
</dbReference>
<evidence type="ECO:0000313" key="1">
    <source>
        <dbReference type="EMBL" id="GGG45191.1"/>
    </source>
</evidence>
<sequence length="91" mass="10346">MPPPAMLMAPLPGMHPELSDAAGVPMLADRDSLLRRLHELRSEHRDLDTVIARLESGPTDQLHLQRLKKRKLKLKDEIAWLESRLLPDIIA</sequence>
<keyword evidence="2" id="KW-1185">Reference proteome</keyword>
<proteinExistence type="predicted"/>
<dbReference type="EMBL" id="BMKS01000013">
    <property type="protein sequence ID" value="GGG45191.1"/>
    <property type="molecule type" value="Genomic_DNA"/>
</dbReference>
<name>A0A8J2ZEH2_9PROT</name>
<dbReference type="AlphaFoldDB" id="A0A8J2ZEH2"/>
<evidence type="ECO:0000313" key="2">
    <source>
        <dbReference type="Proteomes" id="UP000597507"/>
    </source>
</evidence>
<accession>A0A8J2ZEH2</accession>
<reference evidence="1 2" key="1">
    <citation type="journal article" date="2014" name="Int. J. Syst. Evol. Microbiol.">
        <title>Complete genome sequence of Corynebacterium casei LMG S-19264T (=DSM 44701T), isolated from a smear-ripened cheese.</title>
        <authorList>
            <consortium name="US DOE Joint Genome Institute (JGI-PGF)"/>
            <person name="Walter F."/>
            <person name="Albersmeier A."/>
            <person name="Kalinowski J."/>
            <person name="Ruckert C."/>
        </authorList>
    </citation>
    <scope>NUCLEOTIDE SEQUENCE [LARGE SCALE GENOMIC DNA]</scope>
    <source>
        <strain evidence="1 2">CGMCC 1.16330</strain>
    </source>
</reference>
<organism evidence="1 2">
    <name type="scientific">Caldovatus sediminis</name>
    <dbReference type="NCBI Taxonomy" id="2041189"/>
    <lineage>
        <taxon>Bacteria</taxon>
        <taxon>Pseudomonadati</taxon>
        <taxon>Pseudomonadota</taxon>
        <taxon>Alphaproteobacteria</taxon>
        <taxon>Acetobacterales</taxon>
        <taxon>Roseomonadaceae</taxon>
        <taxon>Caldovatus</taxon>
    </lineage>
</organism>